<evidence type="ECO:0000313" key="8">
    <source>
        <dbReference type="Proteomes" id="UP000030755"/>
    </source>
</evidence>
<dbReference type="GO" id="GO:0005814">
    <property type="term" value="C:centriole"/>
    <property type="evidence" value="ECO:0007669"/>
    <property type="project" value="UniProtKB-SubCell"/>
</dbReference>
<comment type="similarity">
    <text evidence="4">Belongs to the CEP135/TSGA10 family.</text>
</comment>
<dbReference type="STRING" id="988480.A0A075AWB3"/>
<evidence type="ECO:0000256" key="1">
    <source>
        <dbReference type="ARBA" id="ARBA00004114"/>
    </source>
</evidence>
<feature type="coiled-coil region" evidence="5">
    <location>
        <begin position="186"/>
        <end position="230"/>
    </location>
</feature>
<evidence type="ECO:0000256" key="2">
    <source>
        <dbReference type="ARBA" id="ARBA00022490"/>
    </source>
</evidence>
<proteinExistence type="inferred from homology"/>
<dbReference type="EMBL" id="KE560954">
    <property type="protein sequence ID" value="EPZ34452.1"/>
    <property type="molecule type" value="Genomic_DNA"/>
</dbReference>
<name>A0A075AWB3_ROZAC</name>
<feature type="region of interest" description="Disordered" evidence="6">
    <location>
        <begin position="323"/>
        <end position="346"/>
    </location>
</feature>
<feature type="coiled-coil region" evidence="5">
    <location>
        <begin position="52"/>
        <end position="100"/>
    </location>
</feature>
<comment type="subcellular location">
    <subcellularLocation>
        <location evidence="1">Cytoplasm</location>
        <location evidence="1">Cytoskeleton</location>
        <location evidence="1">Microtubule organizing center</location>
        <location evidence="1">Centrosome</location>
        <location evidence="1">Centriole</location>
    </subcellularLocation>
</comment>
<dbReference type="PANTHER" id="PTHR20544:SF0">
    <property type="entry name" value="NUCLEOPROTEIN TPR_MLP1 DOMAIN-CONTAINING PROTEIN"/>
    <property type="match status" value="1"/>
</dbReference>
<dbReference type="AlphaFoldDB" id="A0A075AWB3"/>
<evidence type="ECO:0000313" key="7">
    <source>
        <dbReference type="EMBL" id="EPZ34452.1"/>
    </source>
</evidence>
<dbReference type="InterPro" id="IPR051877">
    <property type="entry name" value="Centriole_BasalBody_StrucProt"/>
</dbReference>
<evidence type="ECO:0000256" key="6">
    <source>
        <dbReference type="SAM" id="MobiDB-lite"/>
    </source>
</evidence>
<reference evidence="7 8" key="1">
    <citation type="journal article" date="2013" name="Curr. Biol.">
        <title>Shared signatures of parasitism and phylogenomics unite Cryptomycota and microsporidia.</title>
        <authorList>
            <person name="James T.Y."/>
            <person name="Pelin A."/>
            <person name="Bonen L."/>
            <person name="Ahrendt S."/>
            <person name="Sain D."/>
            <person name="Corradi N."/>
            <person name="Stajich J.E."/>
        </authorList>
    </citation>
    <scope>NUCLEOTIDE SEQUENCE [LARGE SCALE GENOMIC DNA]</scope>
    <source>
        <strain evidence="7 8">CSF55</strain>
    </source>
</reference>
<feature type="non-terminal residue" evidence="7">
    <location>
        <position position="346"/>
    </location>
</feature>
<dbReference type="OrthoDB" id="10254663at2759"/>
<protein>
    <submittedName>
        <fullName evidence="7">Uncharacterized protein</fullName>
    </submittedName>
</protein>
<evidence type="ECO:0000256" key="3">
    <source>
        <dbReference type="ARBA" id="ARBA00023212"/>
    </source>
</evidence>
<dbReference type="Proteomes" id="UP000030755">
    <property type="component" value="Unassembled WGS sequence"/>
</dbReference>
<organism evidence="7 8">
    <name type="scientific">Rozella allomycis (strain CSF55)</name>
    <dbReference type="NCBI Taxonomy" id="988480"/>
    <lineage>
        <taxon>Eukaryota</taxon>
        <taxon>Fungi</taxon>
        <taxon>Fungi incertae sedis</taxon>
        <taxon>Cryptomycota</taxon>
        <taxon>Cryptomycota incertae sedis</taxon>
        <taxon>Rozella</taxon>
    </lineage>
</organism>
<dbReference type="PANTHER" id="PTHR20544">
    <property type="entry name" value="CENTROSOMAL PROTEIN CEP135"/>
    <property type="match status" value="1"/>
</dbReference>
<keyword evidence="8" id="KW-1185">Reference proteome</keyword>
<gene>
    <name evidence="7" type="ORF">O9G_005752</name>
</gene>
<evidence type="ECO:0000256" key="4">
    <source>
        <dbReference type="ARBA" id="ARBA00038123"/>
    </source>
</evidence>
<keyword evidence="2" id="KW-0963">Cytoplasm</keyword>
<dbReference type="HOGENOM" id="CLU_803072_0_0_1"/>
<accession>A0A075AWB3</accession>
<sequence>MVKNKEPYLIEQEYNRLRIELDTLHYPEPFRPDAIPLIQHLVSDLVATTTSYKSVSVRNQELSAENKRLLSEQSPMRGQIRSLIEENNRLHLRMIEMEDERVRREREMKSVLGGMEKRVEDLLFVKGQMKKMMNRERMEREKGRVEDVEGDVNVRVDFETGLREMGVGMGVGVTVGVCDPVVLDMVKVMESRIENVNLEKLEMEKMIRRYEEEKEVSEDARKRRDEEIKRLMNNLGKGFREEWVGEIVENSENDSRMEAMQEHIDSLNERIREIEIEKKACVFELESRIKEMEEEIKYERERNERMNREIKEMEELIKQIKKEEKSKLKEEKSKEDKRLVEEERMK</sequence>
<evidence type="ECO:0000256" key="5">
    <source>
        <dbReference type="SAM" id="Coils"/>
    </source>
</evidence>
<keyword evidence="3" id="KW-0206">Cytoskeleton</keyword>
<keyword evidence="5" id="KW-0175">Coiled coil</keyword>